<evidence type="ECO:0000313" key="2">
    <source>
        <dbReference type="Proteomes" id="UP000012160"/>
    </source>
</evidence>
<evidence type="ECO:0000313" key="1">
    <source>
        <dbReference type="EMBL" id="EMO46997.1"/>
    </source>
</evidence>
<dbReference type="Proteomes" id="UP000012160">
    <property type="component" value="Unassembled WGS sequence"/>
</dbReference>
<accession>M6UPE6</accession>
<proteinExistence type="predicted"/>
<gene>
    <name evidence="1" type="ORF">LEP1GSC187_2825</name>
</gene>
<dbReference type="RefSeq" id="WP_004485517.1">
    <property type="nucleotide sequence ID" value="NZ_AHOQ02000012.1"/>
</dbReference>
<reference evidence="1 2" key="1">
    <citation type="submission" date="2013-01" db="EMBL/GenBank/DDBJ databases">
        <authorList>
            <person name="Harkins D.M."/>
            <person name="Durkin A.S."/>
            <person name="Brinkac L.M."/>
            <person name="Haft D.H."/>
            <person name="Selengut J.D."/>
            <person name="Sanka R."/>
            <person name="DePew J."/>
            <person name="Purushe J."/>
            <person name="Matthias M.A."/>
            <person name="Vinetz J.M."/>
            <person name="Sutton G.G."/>
            <person name="Nierman W.C."/>
            <person name="Fouts D.E."/>
        </authorList>
    </citation>
    <scope>NUCLEOTIDE SEQUENCE [LARGE SCALE GENOMIC DNA]</scope>
    <source>
        <strain evidence="1 2">ZUN179</strain>
    </source>
</reference>
<name>M6UPE6_9LEPT</name>
<dbReference type="AlphaFoldDB" id="M6UPE6"/>
<protein>
    <submittedName>
        <fullName evidence="1">Uncharacterized protein</fullName>
    </submittedName>
</protein>
<dbReference type="EMBL" id="AHOQ02000012">
    <property type="protein sequence ID" value="EMO46997.1"/>
    <property type="molecule type" value="Genomic_DNA"/>
</dbReference>
<comment type="caution">
    <text evidence="1">The sequence shown here is derived from an EMBL/GenBank/DDBJ whole genome shotgun (WGS) entry which is preliminary data.</text>
</comment>
<sequence>TKRTIWGRVCNLTNFTVDGPKEFQISTTNEGSQFNPSPVTNGSGLAFVAWLSQDKTQQRIRGAKVDLANPGALKYGLNNFFVSPLIERDYTVRAKIKY</sequence>
<feature type="non-terminal residue" evidence="1">
    <location>
        <position position="1"/>
    </location>
</feature>
<organism evidence="1 2">
    <name type="scientific">Leptospira santarosai str. ZUN179</name>
    <dbReference type="NCBI Taxonomy" id="1049985"/>
    <lineage>
        <taxon>Bacteria</taxon>
        <taxon>Pseudomonadati</taxon>
        <taxon>Spirochaetota</taxon>
        <taxon>Spirochaetia</taxon>
        <taxon>Leptospirales</taxon>
        <taxon>Leptospiraceae</taxon>
        <taxon>Leptospira</taxon>
    </lineage>
</organism>